<evidence type="ECO:0000256" key="4">
    <source>
        <dbReference type="SAM" id="Phobius"/>
    </source>
</evidence>
<evidence type="ECO:0000313" key="6">
    <source>
        <dbReference type="EMBL" id="SZX78424.1"/>
    </source>
</evidence>
<sequence>MSTKHHRSRQQGPLVPLHQPLLSASPPNHDGRWMRRPTTSPGPEARGVRQMAAGRPSRQLLSLSSQQIQNLRQKDKWVPLPEDDDEDAAAASAALAAAPDSLPASLEALHGESLSSLATGDDFTALTIAPGMFQDLDASRARQQRGRITLYCPGDSFDRKKLDEVLRASFPASAIKSYPDVFYVEYFAASDDAPGGDLFFFDYGVVACWGLDSAQEAAVMRTIAHQAANQPVDSEELEVDQFEFNYSSLEKPHIQNDTVTLHKKAAKDHQVKLAISYALAQSTKLSLHERRVSAMVVETKHLPESLAASGKVALSPETIAKLIGKVFIQKAAVNLLSSVLDTPEFFWRAPDSFQALYERICEYLELEQRVEVLNARFAVLQEMLDMLRDHQNNHHSARLEWIVIYLIMVEVVVGLLEVLGLFGLVGNE</sequence>
<keyword evidence="7" id="KW-1185">Reference proteome</keyword>
<feature type="coiled-coil region" evidence="2">
    <location>
        <begin position="363"/>
        <end position="400"/>
    </location>
</feature>
<feature type="region of interest" description="Disordered" evidence="3">
    <location>
        <begin position="1"/>
        <end position="61"/>
    </location>
</feature>
<dbReference type="AlphaFoldDB" id="A0A383WMQ0"/>
<dbReference type="EMBL" id="FNXT01001320">
    <property type="protein sequence ID" value="SZX78424.1"/>
    <property type="molecule type" value="Genomic_DNA"/>
</dbReference>
<organism evidence="6 7">
    <name type="scientific">Tetradesmus obliquus</name>
    <name type="common">Green alga</name>
    <name type="synonym">Acutodesmus obliquus</name>
    <dbReference type="NCBI Taxonomy" id="3088"/>
    <lineage>
        <taxon>Eukaryota</taxon>
        <taxon>Viridiplantae</taxon>
        <taxon>Chlorophyta</taxon>
        <taxon>core chlorophytes</taxon>
        <taxon>Chlorophyceae</taxon>
        <taxon>CS clade</taxon>
        <taxon>Sphaeropleales</taxon>
        <taxon>Scenedesmaceae</taxon>
        <taxon>Tetradesmus</taxon>
    </lineage>
</organism>
<evidence type="ECO:0000259" key="5">
    <source>
        <dbReference type="Pfam" id="PF02582"/>
    </source>
</evidence>
<evidence type="ECO:0000256" key="2">
    <source>
        <dbReference type="SAM" id="Coils"/>
    </source>
</evidence>
<keyword evidence="4" id="KW-0472">Membrane</keyword>
<name>A0A383WMQ0_TETOB</name>
<dbReference type="Pfam" id="PF02582">
    <property type="entry name" value="DUF155"/>
    <property type="match status" value="1"/>
</dbReference>
<reference evidence="6 7" key="1">
    <citation type="submission" date="2016-10" db="EMBL/GenBank/DDBJ databases">
        <authorList>
            <person name="Cai Z."/>
        </authorList>
    </citation>
    <scope>NUCLEOTIDE SEQUENCE [LARGE SCALE GENOMIC DNA]</scope>
</reference>
<feature type="transmembrane region" description="Helical" evidence="4">
    <location>
        <begin position="402"/>
        <end position="425"/>
    </location>
</feature>
<evidence type="ECO:0000313" key="7">
    <source>
        <dbReference type="Proteomes" id="UP000256970"/>
    </source>
</evidence>
<dbReference type="PANTHER" id="PTHR16255:SF1">
    <property type="entry name" value="REQUIRED FOR MEIOTIC NUCLEAR DIVISION PROTEIN 1 HOMOLOG"/>
    <property type="match status" value="1"/>
</dbReference>
<dbReference type="InterPro" id="IPR051624">
    <property type="entry name" value="RMD1/Sad1-interacting"/>
</dbReference>
<keyword evidence="4" id="KW-0812">Transmembrane</keyword>
<protein>
    <recommendedName>
        <fullName evidence="5">DUF155 domain-containing protein</fullName>
    </recommendedName>
</protein>
<keyword evidence="2" id="KW-0175">Coiled coil</keyword>
<feature type="domain" description="DUF155" evidence="5">
    <location>
        <begin position="198"/>
        <end position="374"/>
    </location>
</feature>
<gene>
    <name evidence="6" type="ORF">BQ4739_LOCUS18707</name>
</gene>
<dbReference type="GO" id="GO:0005739">
    <property type="term" value="C:mitochondrion"/>
    <property type="evidence" value="ECO:0007669"/>
    <property type="project" value="UniProtKB-ARBA"/>
</dbReference>
<dbReference type="InterPro" id="IPR003734">
    <property type="entry name" value="DUF155"/>
</dbReference>
<comment type="similarity">
    <text evidence="1">Belongs to the RMD1/sif2 family.</text>
</comment>
<accession>A0A383WMQ0</accession>
<proteinExistence type="inferred from homology"/>
<evidence type="ECO:0000256" key="1">
    <source>
        <dbReference type="ARBA" id="ARBA00008306"/>
    </source>
</evidence>
<dbReference type="PANTHER" id="PTHR16255">
    <property type="entry name" value="REQUIRED FOR MEIOTIC NUCLEAR DIVISION PROTEIN 1 HOMOLOG"/>
    <property type="match status" value="1"/>
</dbReference>
<keyword evidence="4" id="KW-1133">Transmembrane helix</keyword>
<dbReference type="Proteomes" id="UP000256970">
    <property type="component" value="Unassembled WGS sequence"/>
</dbReference>
<evidence type="ECO:0000256" key="3">
    <source>
        <dbReference type="SAM" id="MobiDB-lite"/>
    </source>
</evidence>